<dbReference type="EMBL" id="RKHY01000002">
    <property type="protein sequence ID" value="ROS31998.1"/>
    <property type="molecule type" value="Genomic_DNA"/>
</dbReference>
<dbReference type="AlphaFoldDB" id="A0A3N2G5S1"/>
<dbReference type="Proteomes" id="UP000274843">
    <property type="component" value="Unassembled WGS sequence"/>
</dbReference>
<dbReference type="GeneID" id="301848968"/>
<comment type="caution">
    <text evidence="2">The sequence shown here is derived from an EMBL/GenBank/DDBJ whole genome shotgun (WGS) entry which is preliminary data.</text>
</comment>
<dbReference type="PANTHER" id="PTHR42305">
    <property type="entry name" value="MEMBRANE PROTEIN RV1733C-RELATED"/>
    <property type="match status" value="1"/>
</dbReference>
<sequence length="187" mass="20296">METWRPPRLRGNPLTRDSDRRERLALLVAVTVVVLTAPFAALLGDRVHQWQERLAVSQQDTRTAVTATLLADAPPPAGYPESGTARVEAEWPLPGGGTATGEVTAQRGAVAGDAAPIWIDENGAPAAPPVTAETAVVNGVTTGALSWAAVMGLCGLGFWLYRRMLDRRRRDDWSDAWDRFDSRHTPF</sequence>
<reference evidence="2 3" key="1">
    <citation type="submission" date="2018-11" db="EMBL/GenBank/DDBJ databases">
        <title>Sequencing the genomes of 1000 actinobacteria strains.</title>
        <authorList>
            <person name="Klenk H.-P."/>
        </authorList>
    </citation>
    <scope>NUCLEOTIDE SEQUENCE [LARGE SCALE GENOMIC DNA]</scope>
    <source>
        <strain evidence="2 3">DSM 44348</strain>
    </source>
</reference>
<dbReference type="PANTHER" id="PTHR42305:SF1">
    <property type="entry name" value="MEMBRANE PROTEIN RV1733C-RELATED"/>
    <property type="match status" value="1"/>
</dbReference>
<keyword evidence="3" id="KW-1185">Reference proteome</keyword>
<protein>
    <recommendedName>
        <fullName evidence="4">Transmembrane protein</fullName>
    </recommendedName>
</protein>
<dbReference type="InterPro" id="IPR039708">
    <property type="entry name" value="MT1774/Rv1733c-like"/>
</dbReference>
<evidence type="ECO:0000313" key="3">
    <source>
        <dbReference type="Proteomes" id="UP000274843"/>
    </source>
</evidence>
<feature type="transmembrane region" description="Helical" evidence="1">
    <location>
        <begin position="144"/>
        <end position="161"/>
    </location>
</feature>
<organism evidence="2 3">
    <name type="scientific">Amycolatopsis thermoflava</name>
    <dbReference type="NCBI Taxonomy" id="84480"/>
    <lineage>
        <taxon>Bacteria</taxon>
        <taxon>Bacillati</taxon>
        <taxon>Actinomycetota</taxon>
        <taxon>Actinomycetes</taxon>
        <taxon>Pseudonocardiales</taxon>
        <taxon>Pseudonocardiaceae</taxon>
        <taxon>Amycolatopsis</taxon>
        <taxon>Amycolatopsis methanolica group</taxon>
    </lineage>
</organism>
<accession>A0A3N2G5S1</accession>
<keyword evidence="1" id="KW-1133">Transmembrane helix</keyword>
<evidence type="ECO:0000256" key="1">
    <source>
        <dbReference type="SAM" id="Phobius"/>
    </source>
</evidence>
<keyword evidence="1" id="KW-0472">Membrane</keyword>
<keyword evidence="1" id="KW-0812">Transmembrane</keyword>
<evidence type="ECO:0000313" key="2">
    <source>
        <dbReference type="EMBL" id="ROS31998.1"/>
    </source>
</evidence>
<gene>
    <name evidence="2" type="ORF">EDD35_7738</name>
</gene>
<dbReference type="RefSeq" id="WP_231961009.1">
    <property type="nucleotide sequence ID" value="NZ_RKHY01000002.1"/>
</dbReference>
<evidence type="ECO:0008006" key="4">
    <source>
        <dbReference type="Google" id="ProtNLM"/>
    </source>
</evidence>
<name>A0A3N2G5S1_9PSEU</name>
<proteinExistence type="predicted"/>
<feature type="transmembrane region" description="Helical" evidence="1">
    <location>
        <begin position="24"/>
        <end position="44"/>
    </location>
</feature>